<name>A0A8K0UY35_9AGAR</name>
<accession>A0A8K0UY35</accession>
<feature type="transmembrane region" description="Helical" evidence="5">
    <location>
        <begin position="47"/>
        <end position="68"/>
    </location>
</feature>
<dbReference type="Proteomes" id="UP000813824">
    <property type="component" value="Unassembled WGS sequence"/>
</dbReference>
<comment type="subcellular location">
    <subcellularLocation>
        <location evidence="1">Endomembrane system</location>
        <topology evidence="1">Multi-pass membrane protein</topology>
    </subcellularLocation>
</comment>
<keyword evidence="3 5" id="KW-1133">Transmembrane helix</keyword>
<evidence type="ECO:0000256" key="2">
    <source>
        <dbReference type="ARBA" id="ARBA00022692"/>
    </source>
</evidence>
<dbReference type="EMBL" id="JAEVFJ010000002">
    <property type="protein sequence ID" value="KAH8106738.1"/>
    <property type="molecule type" value="Genomic_DNA"/>
</dbReference>
<dbReference type="Pfam" id="PF04750">
    <property type="entry name" value="Far-17a_AIG1"/>
    <property type="match status" value="1"/>
</dbReference>
<feature type="transmembrane region" description="Helical" evidence="5">
    <location>
        <begin position="201"/>
        <end position="225"/>
    </location>
</feature>
<reference evidence="6" key="1">
    <citation type="journal article" date="2021" name="New Phytol.">
        <title>Evolutionary innovations through gain and loss of genes in the ectomycorrhizal Boletales.</title>
        <authorList>
            <person name="Wu G."/>
            <person name="Miyauchi S."/>
            <person name="Morin E."/>
            <person name="Kuo A."/>
            <person name="Drula E."/>
            <person name="Varga T."/>
            <person name="Kohler A."/>
            <person name="Feng B."/>
            <person name="Cao Y."/>
            <person name="Lipzen A."/>
            <person name="Daum C."/>
            <person name="Hundley H."/>
            <person name="Pangilinan J."/>
            <person name="Johnson J."/>
            <person name="Barry K."/>
            <person name="LaButti K."/>
            <person name="Ng V."/>
            <person name="Ahrendt S."/>
            <person name="Min B."/>
            <person name="Choi I.G."/>
            <person name="Park H."/>
            <person name="Plett J.M."/>
            <person name="Magnuson J."/>
            <person name="Spatafora J.W."/>
            <person name="Nagy L.G."/>
            <person name="Henrissat B."/>
            <person name="Grigoriev I.V."/>
            <person name="Yang Z.L."/>
            <person name="Xu J."/>
            <person name="Martin F.M."/>
        </authorList>
    </citation>
    <scope>NUCLEOTIDE SEQUENCE</scope>
    <source>
        <strain evidence="6">KKN 215</strain>
    </source>
</reference>
<organism evidence="6 7">
    <name type="scientific">Cristinia sonorae</name>
    <dbReference type="NCBI Taxonomy" id="1940300"/>
    <lineage>
        <taxon>Eukaryota</taxon>
        <taxon>Fungi</taxon>
        <taxon>Dikarya</taxon>
        <taxon>Basidiomycota</taxon>
        <taxon>Agaricomycotina</taxon>
        <taxon>Agaricomycetes</taxon>
        <taxon>Agaricomycetidae</taxon>
        <taxon>Agaricales</taxon>
        <taxon>Pleurotineae</taxon>
        <taxon>Stephanosporaceae</taxon>
        <taxon>Cristinia</taxon>
    </lineage>
</organism>
<feature type="transmembrane region" description="Helical" evidence="5">
    <location>
        <begin position="162"/>
        <end position="181"/>
    </location>
</feature>
<dbReference type="InterPro" id="IPR006838">
    <property type="entry name" value="ADTRP_AIG1"/>
</dbReference>
<evidence type="ECO:0000256" key="4">
    <source>
        <dbReference type="ARBA" id="ARBA00023136"/>
    </source>
</evidence>
<feature type="transmembrane region" description="Helical" evidence="5">
    <location>
        <begin position="80"/>
        <end position="103"/>
    </location>
</feature>
<evidence type="ECO:0000256" key="5">
    <source>
        <dbReference type="SAM" id="Phobius"/>
    </source>
</evidence>
<evidence type="ECO:0000313" key="7">
    <source>
        <dbReference type="Proteomes" id="UP000813824"/>
    </source>
</evidence>
<dbReference type="GO" id="GO:0016020">
    <property type="term" value="C:membrane"/>
    <property type="evidence" value="ECO:0007669"/>
    <property type="project" value="InterPro"/>
</dbReference>
<evidence type="ECO:0000313" key="6">
    <source>
        <dbReference type="EMBL" id="KAH8106738.1"/>
    </source>
</evidence>
<dbReference type="OrthoDB" id="1898221at2759"/>
<evidence type="ECO:0000256" key="3">
    <source>
        <dbReference type="ARBA" id="ARBA00022989"/>
    </source>
</evidence>
<sequence length="228" mass="25355">MTTSASFTPFLLHAGAAATMAYGYMGLHTLPIHSFIVNQKGGHFQFLTIQGLLVAFVTMVLSMLADLVPVLSLIKRAKRAVFMIAMPLAVVISTIYWTLLLAFPHLILRPDMEGESEPSSSSKASQFARIPVQMDLALHAVPAISLLLDFFLLERKYTNKQAIYGGFFVAAASGLWYAWWVEECAKFNGIFPYPFLTFSPFHIRVVIYSVATAFAYVCFLTLNALRRA</sequence>
<proteinExistence type="predicted"/>
<dbReference type="PANTHER" id="PTHR10989">
    <property type="entry name" value="ANDROGEN-INDUCED PROTEIN 1-RELATED"/>
    <property type="match status" value="1"/>
</dbReference>
<keyword evidence="2 5" id="KW-0812">Transmembrane</keyword>
<keyword evidence="7" id="KW-1185">Reference proteome</keyword>
<feature type="transmembrane region" description="Helical" evidence="5">
    <location>
        <begin position="136"/>
        <end position="153"/>
    </location>
</feature>
<dbReference type="GO" id="GO:0012505">
    <property type="term" value="C:endomembrane system"/>
    <property type="evidence" value="ECO:0007669"/>
    <property type="project" value="UniProtKB-SubCell"/>
</dbReference>
<keyword evidence="4 5" id="KW-0472">Membrane</keyword>
<protein>
    <submittedName>
        <fullName evidence="6">FAR-17a/AIG1-like protein</fullName>
    </submittedName>
</protein>
<dbReference type="AlphaFoldDB" id="A0A8K0UY35"/>
<gene>
    <name evidence="6" type="ORF">BXZ70DRAFT_914868</name>
</gene>
<dbReference type="PANTHER" id="PTHR10989:SF16">
    <property type="entry name" value="AT02829P-RELATED"/>
    <property type="match status" value="1"/>
</dbReference>
<comment type="caution">
    <text evidence="6">The sequence shown here is derived from an EMBL/GenBank/DDBJ whole genome shotgun (WGS) entry which is preliminary data.</text>
</comment>
<evidence type="ECO:0000256" key="1">
    <source>
        <dbReference type="ARBA" id="ARBA00004127"/>
    </source>
</evidence>